<comment type="caution">
    <text evidence="2">The sequence shown here is derived from an EMBL/GenBank/DDBJ whole genome shotgun (WGS) entry which is preliminary data.</text>
</comment>
<protein>
    <submittedName>
        <fullName evidence="2">MORN repeat protein</fullName>
    </submittedName>
</protein>
<dbReference type="AlphaFoldDB" id="M6CYZ1"/>
<reference evidence="2 3" key="1">
    <citation type="submission" date="2013-01" db="EMBL/GenBank/DDBJ databases">
        <authorList>
            <person name="Harkins D.M."/>
            <person name="Durkin A.S."/>
            <person name="Brinkac L.M."/>
            <person name="Haft D.H."/>
            <person name="Selengut J.D."/>
            <person name="Sanka R."/>
            <person name="DePew J."/>
            <person name="Purushe J."/>
            <person name="Galloway R.L."/>
            <person name="Vinetz J.M."/>
            <person name="Sutton G.G."/>
            <person name="Nierman W.C."/>
            <person name="Fouts D.E."/>
        </authorList>
    </citation>
    <scope>NUCLEOTIDE SEQUENCE [LARGE SCALE GENOMIC DNA]</scope>
    <source>
        <strain evidence="2 3">79601</strain>
    </source>
</reference>
<dbReference type="EMBL" id="ANIK01000104">
    <property type="protein sequence ID" value="EMJ91485.1"/>
    <property type="molecule type" value="Genomic_DNA"/>
</dbReference>
<name>M6CYZ1_9LEPT</name>
<dbReference type="Gene3D" id="2.20.110.10">
    <property type="entry name" value="Histone H3 K4-specific methyltransferase SET7/9 N-terminal domain"/>
    <property type="match status" value="1"/>
</dbReference>
<evidence type="ECO:0000313" key="2">
    <source>
        <dbReference type="EMBL" id="EMJ91485.1"/>
    </source>
</evidence>
<evidence type="ECO:0000313" key="3">
    <source>
        <dbReference type="Proteomes" id="UP000011988"/>
    </source>
</evidence>
<evidence type="ECO:0000256" key="1">
    <source>
        <dbReference type="ARBA" id="ARBA00022737"/>
    </source>
</evidence>
<accession>M6CYZ1</accession>
<organism evidence="2 3">
    <name type="scientific">Leptospira alstonii serovar Sichuan str. 79601</name>
    <dbReference type="NCBI Taxonomy" id="1218565"/>
    <lineage>
        <taxon>Bacteria</taxon>
        <taxon>Pseudomonadati</taxon>
        <taxon>Spirochaetota</taxon>
        <taxon>Spirochaetia</taxon>
        <taxon>Leptospirales</taxon>
        <taxon>Leptospiraceae</taxon>
        <taxon>Leptospira</taxon>
    </lineage>
</organism>
<dbReference type="PANTHER" id="PTHR23084:SF263">
    <property type="entry name" value="MORN REPEAT-CONTAINING PROTEIN 1"/>
    <property type="match status" value="1"/>
</dbReference>
<dbReference type="PANTHER" id="PTHR23084">
    <property type="entry name" value="PHOSPHATIDYLINOSITOL-4-PHOSPHATE 5-KINASE RELATED"/>
    <property type="match status" value="1"/>
</dbReference>
<dbReference type="Proteomes" id="UP000011988">
    <property type="component" value="Unassembled WGS sequence"/>
</dbReference>
<dbReference type="PATRIC" id="fig|1218565.3.peg.4008"/>
<dbReference type="SUPFAM" id="SSF82185">
    <property type="entry name" value="Histone H3 K4-specific methyltransferase SET7/9 N-terminal domain"/>
    <property type="match status" value="1"/>
</dbReference>
<sequence>MYPQKNEISYKKIIRYLLFEFLFHSFSIERALFIRRLSKWEGRFYRRQWKRTHGNLRNGKLEGLGEFEFKNNGNFSGVYKDPSYYGKSKFIDPDGSVAYGTQFTGGSCNDNGCRTWSKFIPDSNVECIFRETFLQNQKTGKGRYTCNNGESFEGTYPNDLANGNGKLIYSDGTVFEREFKDGHPVRK</sequence>
<proteinExistence type="predicted"/>
<dbReference type="Pfam" id="PF02493">
    <property type="entry name" value="MORN"/>
    <property type="match status" value="3"/>
</dbReference>
<keyword evidence="1" id="KW-0677">Repeat</keyword>
<gene>
    <name evidence="2" type="ORF">LEP1GSC194_0651</name>
</gene>
<dbReference type="InterPro" id="IPR003409">
    <property type="entry name" value="MORN"/>
</dbReference>